<protein>
    <recommendedName>
        <fullName evidence="4">UBP-type domain-containing protein</fullName>
    </recommendedName>
</protein>
<dbReference type="InterPro" id="IPR000286">
    <property type="entry name" value="HDACs"/>
</dbReference>
<sequence length="478" mass="49815">MSPRELRTLSQRYNSLYLCPRSYSCARLAAGGACAAAGAVLGGQVRSALAVLRPPGHHARPGSAGGFCLFNNVGVAARHAQRLAGTPLRVLILDWDVHHGNGTQEIFEEDPSVLYVSLHRHDGSFFPGGAGGSPRRRGRGPGTGFTLNVGWGGPRVGDPEYLAALTRLVLPVACQFGPELVLVSAGFDAGRGDPLGGCLVSPQTFGLMTHLLGGLAGGRLVLVLEGGYNLGVTAEGVGQCLGVLLGDPPSLPPPGTPQPAALRALSRTLRAQRGCWSCLRLPRGETPPQSVPGPTALRPPNPHRGSWSFFWGMGLGDGFGGWVWGGGLGGGFGGWVWGMGLGRGFGRPPAPHALIPPGRQGALYAVTPLLDCPHLGAVAPPPAGGALGDILPPPCGVCGSRRENWLCLSCHQVLCGRYVGRHMLEHGAASGHPLVLSLRDLAAWCYPCGGYVTHPVLLPTKTFIYRLKFGTDPPTPSL</sequence>
<keyword evidence="3" id="KW-0862">Zinc</keyword>
<keyword evidence="3" id="KW-0479">Metal-binding</keyword>
<dbReference type="PROSITE" id="PS50271">
    <property type="entry name" value="ZF_UBP"/>
    <property type="match status" value="1"/>
</dbReference>
<dbReference type="OMA" id="LDSRAEC"/>
<keyword evidence="2" id="KW-0833">Ubl conjugation pathway</keyword>
<proteinExistence type="inferred from homology"/>
<keyword evidence="3" id="KW-0863">Zinc-finger</keyword>
<accession>A0A8U7NMA6</accession>
<dbReference type="Pfam" id="PF00850">
    <property type="entry name" value="Hist_deacetyl"/>
    <property type="match status" value="1"/>
</dbReference>
<dbReference type="GO" id="GO:0040029">
    <property type="term" value="P:epigenetic regulation of gene expression"/>
    <property type="evidence" value="ECO:0007669"/>
    <property type="project" value="TreeGrafter"/>
</dbReference>
<keyword evidence="6" id="KW-1185">Reference proteome</keyword>
<evidence type="ECO:0000256" key="3">
    <source>
        <dbReference type="PROSITE-ProRule" id="PRU00502"/>
    </source>
</evidence>
<dbReference type="Gene3D" id="3.30.40.10">
    <property type="entry name" value="Zinc/RING finger domain, C3HC4 (zinc finger)"/>
    <property type="match status" value="1"/>
</dbReference>
<reference evidence="5" key="2">
    <citation type="submission" date="2025-08" db="UniProtKB">
        <authorList>
            <consortium name="Ensembl"/>
        </authorList>
    </citation>
    <scope>IDENTIFICATION</scope>
</reference>
<comment type="similarity">
    <text evidence="1">Belongs to the histone deacetylase family. HD type 2 subfamily.</text>
</comment>
<dbReference type="InterPro" id="IPR001607">
    <property type="entry name" value="Znf_UBP"/>
</dbReference>
<dbReference type="InterPro" id="IPR023696">
    <property type="entry name" value="Ureohydrolase_dom_sf"/>
</dbReference>
<dbReference type="SUPFAM" id="SSF57850">
    <property type="entry name" value="RING/U-box"/>
    <property type="match status" value="1"/>
</dbReference>
<evidence type="ECO:0000256" key="2">
    <source>
        <dbReference type="ARBA" id="ARBA00022786"/>
    </source>
</evidence>
<dbReference type="PANTHER" id="PTHR10625">
    <property type="entry name" value="HISTONE DEACETYLASE HDAC1-RELATED"/>
    <property type="match status" value="1"/>
</dbReference>
<dbReference type="InterPro" id="IPR037138">
    <property type="entry name" value="His_deacetylse_dom_sf"/>
</dbReference>
<dbReference type="Gene3D" id="3.40.800.20">
    <property type="entry name" value="Histone deacetylase domain"/>
    <property type="match status" value="1"/>
</dbReference>
<name>A0A8U7NMA6_CORMO</name>
<evidence type="ECO:0000313" key="5">
    <source>
        <dbReference type="Ensembl" id="ENSCMUP00000034984.1"/>
    </source>
</evidence>
<dbReference type="GO" id="GO:0000118">
    <property type="term" value="C:histone deacetylase complex"/>
    <property type="evidence" value="ECO:0007669"/>
    <property type="project" value="TreeGrafter"/>
</dbReference>
<evidence type="ECO:0000313" key="6">
    <source>
        <dbReference type="Proteomes" id="UP000694553"/>
    </source>
</evidence>
<dbReference type="SMART" id="SM00290">
    <property type="entry name" value="ZnF_UBP"/>
    <property type="match status" value="1"/>
</dbReference>
<dbReference type="PANTHER" id="PTHR10625:SF21">
    <property type="entry name" value="HISTONE DEACETYLASE 6"/>
    <property type="match status" value="1"/>
</dbReference>
<feature type="domain" description="UBP-type" evidence="4">
    <location>
        <begin position="370"/>
        <end position="471"/>
    </location>
</feature>
<dbReference type="SUPFAM" id="SSF52768">
    <property type="entry name" value="Arginase/deacetylase"/>
    <property type="match status" value="1"/>
</dbReference>
<dbReference type="AlphaFoldDB" id="A0A8U7NMA6"/>
<dbReference type="GO" id="GO:0008270">
    <property type="term" value="F:zinc ion binding"/>
    <property type="evidence" value="ECO:0007669"/>
    <property type="project" value="UniProtKB-KW"/>
</dbReference>
<dbReference type="Pfam" id="PF02148">
    <property type="entry name" value="zf-UBP"/>
    <property type="match status" value="1"/>
</dbReference>
<evidence type="ECO:0000256" key="1">
    <source>
        <dbReference type="ARBA" id="ARBA00007738"/>
    </source>
</evidence>
<reference evidence="5" key="3">
    <citation type="submission" date="2025-09" db="UniProtKB">
        <authorList>
            <consortium name="Ensembl"/>
        </authorList>
    </citation>
    <scope>IDENTIFICATION</scope>
</reference>
<dbReference type="PRINTS" id="PR01270">
    <property type="entry name" value="HDASUPER"/>
</dbReference>
<dbReference type="GO" id="GO:0004407">
    <property type="term" value="F:histone deacetylase activity"/>
    <property type="evidence" value="ECO:0007669"/>
    <property type="project" value="TreeGrafter"/>
</dbReference>
<dbReference type="InterPro" id="IPR023801">
    <property type="entry name" value="His_deacetylse_dom"/>
</dbReference>
<dbReference type="InterPro" id="IPR013083">
    <property type="entry name" value="Znf_RING/FYVE/PHD"/>
</dbReference>
<reference evidence="6" key="1">
    <citation type="submission" date="2019-10" db="EMBL/GenBank/DDBJ databases">
        <title>Corvus moneduloides (New Caledonian crow) genome, bCorMon1, primary haplotype.</title>
        <authorList>
            <person name="Rutz C."/>
            <person name="Fungtammasan C."/>
            <person name="Mountcastle J."/>
            <person name="Formenti G."/>
            <person name="Chow W."/>
            <person name="Howe K."/>
            <person name="Steele M.P."/>
            <person name="Fernandes J."/>
            <person name="Gilbert M.T.P."/>
            <person name="Fedrigo O."/>
            <person name="Jarvis E.D."/>
            <person name="Gemmell N."/>
        </authorList>
    </citation>
    <scope>NUCLEOTIDE SEQUENCE [LARGE SCALE GENOMIC DNA]</scope>
</reference>
<dbReference type="Proteomes" id="UP000694553">
    <property type="component" value="Unassembled WGS sequence"/>
</dbReference>
<evidence type="ECO:0000259" key="4">
    <source>
        <dbReference type="PROSITE" id="PS50271"/>
    </source>
</evidence>
<organism evidence="5 6">
    <name type="scientific">Corvus moneduloides</name>
    <name type="common">New Caledonian crow</name>
    <dbReference type="NCBI Taxonomy" id="1196302"/>
    <lineage>
        <taxon>Eukaryota</taxon>
        <taxon>Metazoa</taxon>
        <taxon>Chordata</taxon>
        <taxon>Craniata</taxon>
        <taxon>Vertebrata</taxon>
        <taxon>Euteleostomi</taxon>
        <taxon>Archelosauria</taxon>
        <taxon>Archosauria</taxon>
        <taxon>Dinosauria</taxon>
        <taxon>Saurischia</taxon>
        <taxon>Theropoda</taxon>
        <taxon>Coelurosauria</taxon>
        <taxon>Aves</taxon>
        <taxon>Neognathae</taxon>
        <taxon>Neoaves</taxon>
        <taxon>Telluraves</taxon>
        <taxon>Australaves</taxon>
        <taxon>Passeriformes</taxon>
        <taxon>Corvoidea</taxon>
        <taxon>Corvidae</taxon>
        <taxon>Corvus</taxon>
    </lineage>
</organism>
<dbReference type="Ensembl" id="ENSCMUT00000030577.1">
    <property type="protein sequence ID" value="ENSCMUP00000034984.1"/>
    <property type="gene ID" value="ENSCMUG00000018027.1"/>
</dbReference>